<protein>
    <submittedName>
        <fullName evidence="1">Uncharacterized protein</fullName>
    </submittedName>
</protein>
<evidence type="ECO:0000313" key="2">
    <source>
        <dbReference type="Proteomes" id="UP001057402"/>
    </source>
</evidence>
<gene>
    <name evidence="1" type="ORF">MLD38_014726</name>
</gene>
<organism evidence="1 2">
    <name type="scientific">Melastoma candidum</name>
    <dbReference type="NCBI Taxonomy" id="119954"/>
    <lineage>
        <taxon>Eukaryota</taxon>
        <taxon>Viridiplantae</taxon>
        <taxon>Streptophyta</taxon>
        <taxon>Embryophyta</taxon>
        <taxon>Tracheophyta</taxon>
        <taxon>Spermatophyta</taxon>
        <taxon>Magnoliopsida</taxon>
        <taxon>eudicotyledons</taxon>
        <taxon>Gunneridae</taxon>
        <taxon>Pentapetalae</taxon>
        <taxon>rosids</taxon>
        <taxon>malvids</taxon>
        <taxon>Myrtales</taxon>
        <taxon>Melastomataceae</taxon>
        <taxon>Melastomatoideae</taxon>
        <taxon>Melastomateae</taxon>
        <taxon>Melastoma</taxon>
    </lineage>
</organism>
<dbReference type="Proteomes" id="UP001057402">
    <property type="component" value="Chromosome 4"/>
</dbReference>
<keyword evidence="2" id="KW-1185">Reference proteome</keyword>
<sequence length="137" mass="14683">MNSSHMIKHQVGHLMKLLFVTALRMKGVAERSCGLASGLRWGTTGGPRRSCGWELLEDGVGVAVGSDWRTESRVRWGAIGGVGELLEDGVEGAVGSRVGVGELLEDGIAAVGSYWRRRRGATGMGFVRGFHLRFGDV</sequence>
<comment type="caution">
    <text evidence="1">The sequence shown here is derived from an EMBL/GenBank/DDBJ whole genome shotgun (WGS) entry which is preliminary data.</text>
</comment>
<evidence type="ECO:0000313" key="1">
    <source>
        <dbReference type="EMBL" id="KAI4377031.1"/>
    </source>
</evidence>
<proteinExistence type="predicted"/>
<reference evidence="2" key="1">
    <citation type="journal article" date="2023" name="Front. Plant Sci.">
        <title>Chromosomal-level genome assembly of Melastoma candidum provides insights into trichome evolution.</title>
        <authorList>
            <person name="Zhong Y."/>
            <person name="Wu W."/>
            <person name="Sun C."/>
            <person name="Zou P."/>
            <person name="Liu Y."/>
            <person name="Dai S."/>
            <person name="Zhou R."/>
        </authorList>
    </citation>
    <scope>NUCLEOTIDE SEQUENCE [LARGE SCALE GENOMIC DNA]</scope>
</reference>
<dbReference type="EMBL" id="CM042883">
    <property type="protein sequence ID" value="KAI4377031.1"/>
    <property type="molecule type" value="Genomic_DNA"/>
</dbReference>
<accession>A0ACB9RGT9</accession>
<name>A0ACB9RGT9_9MYRT</name>